<dbReference type="EMBL" id="JAFBCV010000010">
    <property type="protein sequence ID" value="MBM7839876.1"/>
    <property type="molecule type" value="Genomic_DNA"/>
</dbReference>
<evidence type="ECO:0000313" key="8">
    <source>
        <dbReference type="Proteomes" id="UP001179280"/>
    </source>
</evidence>
<dbReference type="Proteomes" id="UP001179280">
    <property type="component" value="Unassembled WGS sequence"/>
</dbReference>
<evidence type="ECO:0000313" key="7">
    <source>
        <dbReference type="EMBL" id="MBM7839876.1"/>
    </source>
</evidence>
<reference evidence="7" key="1">
    <citation type="submission" date="2021-01" db="EMBL/GenBank/DDBJ databases">
        <title>Genomic Encyclopedia of Type Strains, Phase IV (KMG-IV): sequencing the most valuable type-strain genomes for metagenomic binning, comparative biology and taxonomic classification.</title>
        <authorList>
            <person name="Goeker M."/>
        </authorList>
    </citation>
    <scope>NUCLEOTIDE SEQUENCE</scope>
    <source>
        <strain evidence="7">DSM 21943</strain>
    </source>
</reference>
<keyword evidence="3" id="KW-0862">Zinc</keyword>
<dbReference type="SUPFAM" id="SSF46785">
    <property type="entry name" value="Winged helix' DNA-binding domain"/>
    <property type="match status" value="1"/>
</dbReference>
<dbReference type="Gene3D" id="1.10.10.10">
    <property type="entry name" value="Winged helix-like DNA-binding domain superfamily/Winged helix DNA-binding domain"/>
    <property type="match status" value="1"/>
</dbReference>
<evidence type="ECO:0000256" key="2">
    <source>
        <dbReference type="ARBA" id="ARBA00022491"/>
    </source>
</evidence>
<evidence type="ECO:0000256" key="6">
    <source>
        <dbReference type="ARBA" id="ARBA00023163"/>
    </source>
</evidence>
<protein>
    <submittedName>
        <fullName evidence="7">Fur family peroxide stress response transcriptional regulator</fullName>
    </submittedName>
</protein>
<comment type="similarity">
    <text evidence="1">Belongs to the Fur family.</text>
</comment>
<dbReference type="PANTHER" id="PTHR33202:SF7">
    <property type="entry name" value="FERRIC UPTAKE REGULATION PROTEIN"/>
    <property type="match status" value="1"/>
</dbReference>
<comment type="caution">
    <text evidence="7">The sequence shown here is derived from an EMBL/GenBank/DDBJ whole genome shotgun (WGS) entry which is preliminary data.</text>
</comment>
<gene>
    <name evidence="7" type="ORF">JOC54_003156</name>
</gene>
<organism evidence="7 8">
    <name type="scientific">Shouchella xiaoxiensis</name>
    <dbReference type="NCBI Taxonomy" id="766895"/>
    <lineage>
        <taxon>Bacteria</taxon>
        <taxon>Bacillati</taxon>
        <taxon>Bacillota</taxon>
        <taxon>Bacilli</taxon>
        <taxon>Bacillales</taxon>
        <taxon>Bacillaceae</taxon>
        <taxon>Shouchella</taxon>
    </lineage>
</organism>
<keyword evidence="5" id="KW-0238">DNA-binding</keyword>
<keyword evidence="4" id="KW-0805">Transcription regulation</keyword>
<proteinExistence type="inferred from homology"/>
<accession>A0ABS2SXX3</accession>
<dbReference type="InterPro" id="IPR036390">
    <property type="entry name" value="WH_DNA-bd_sf"/>
</dbReference>
<sequence length="131" mass="14880">MRCTTQRKAIVTYMLNNKNHPTAKDIYEFLASKNYSSSLANVYANLELLERINLIRTIAYGKFPSRYELTSEPLHSHIVCVQCGSLRDLKTVNIMEETSTSIMNDTGYLLVSLSFELKGLCPDCDQSVQTF</sequence>
<evidence type="ECO:0000256" key="1">
    <source>
        <dbReference type="ARBA" id="ARBA00007957"/>
    </source>
</evidence>
<keyword evidence="2" id="KW-0678">Repressor</keyword>
<evidence type="ECO:0000256" key="4">
    <source>
        <dbReference type="ARBA" id="ARBA00023015"/>
    </source>
</evidence>
<evidence type="ECO:0000256" key="3">
    <source>
        <dbReference type="ARBA" id="ARBA00022833"/>
    </source>
</evidence>
<keyword evidence="8" id="KW-1185">Reference proteome</keyword>
<dbReference type="CDD" id="cd07153">
    <property type="entry name" value="Fur_like"/>
    <property type="match status" value="1"/>
</dbReference>
<name>A0ABS2SXX3_9BACI</name>
<dbReference type="InterPro" id="IPR036388">
    <property type="entry name" value="WH-like_DNA-bd_sf"/>
</dbReference>
<dbReference type="InterPro" id="IPR043135">
    <property type="entry name" value="Fur_C"/>
</dbReference>
<dbReference type="Pfam" id="PF01475">
    <property type="entry name" value="FUR"/>
    <property type="match status" value="1"/>
</dbReference>
<keyword evidence="6" id="KW-0804">Transcription</keyword>
<evidence type="ECO:0000256" key="5">
    <source>
        <dbReference type="ARBA" id="ARBA00023125"/>
    </source>
</evidence>
<dbReference type="Gene3D" id="3.30.1490.190">
    <property type="match status" value="1"/>
</dbReference>
<dbReference type="RefSeq" id="WP_204467168.1">
    <property type="nucleotide sequence ID" value="NZ_JAFBCV010000010.1"/>
</dbReference>
<dbReference type="PANTHER" id="PTHR33202">
    <property type="entry name" value="ZINC UPTAKE REGULATION PROTEIN"/>
    <property type="match status" value="1"/>
</dbReference>
<dbReference type="InterPro" id="IPR002481">
    <property type="entry name" value="FUR"/>
</dbReference>